<feature type="chain" id="PRO_5044203464" description="Ig-like domain-containing protein" evidence="1">
    <location>
        <begin position="22"/>
        <end position="234"/>
    </location>
</feature>
<keyword evidence="1" id="KW-0732">Signal</keyword>
<evidence type="ECO:0000256" key="1">
    <source>
        <dbReference type="SAM" id="SignalP"/>
    </source>
</evidence>
<dbReference type="InterPro" id="IPR007110">
    <property type="entry name" value="Ig-like_dom"/>
</dbReference>
<feature type="signal peptide" evidence="1">
    <location>
        <begin position="1"/>
        <end position="21"/>
    </location>
</feature>
<keyword evidence="4" id="KW-1185">Reference proteome</keyword>
<dbReference type="PROSITE" id="PS50835">
    <property type="entry name" value="IG_LIKE"/>
    <property type="match status" value="2"/>
</dbReference>
<sequence length="234" mass="25403">MLYIDLSDLFMSITVLSGVGAVTVTIPQSQYEYARGDNITLPCSFITTATITSRTQVVITWSSLTQQTPIDEVVIATYYHGPTPVTDIDTDYEGRVSVDVDVTQGKANMKLFSISLADNKNFECRVQIPGDKKGKQTAITNLVVLVAPSTPVCKIQGTAQYGQNITLTCASAEGSPTPTYSWKHYCEHNQPDGILSLYNISKDTSGFYICTSQNKLNAATSSMNDITTGGIIEE</sequence>
<dbReference type="GO" id="GO:0005886">
    <property type="term" value="C:plasma membrane"/>
    <property type="evidence" value="ECO:0007669"/>
    <property type="project" value="InterPro"/>
</dbReference>
<dbReference type="InterPro" id="IPR042474">
    <property type="entry name" value="A33"/>
</dbReference>
<reference evidence="3" key="1">
    <citation type="submission" date="2025-08" db="UniProtKB">
        <authorList>
            <consortium name="Ensembl"/>
        </authorList>
    </citation>
    <scope>IDENTIFICATION</scope>
</reference>
<name>A0A668SL35_OREAU</name>
<dbReference type="InterPro" id="IPR036179">
    <property type="entry name" value="Ig-like_dom_sf"/>
</dbReference>
<dbReference type="InterPro" id="IPR013106">
    <property type="entry name" value="Ig_V-set"/>
</dbReference>
<dbReference type="OMA" id="YCEHNQP"/>
<dbReference type="PANTHER" id="PTHR44969">
    <property type="entry name" value="CELL SURFACE A33 ANTIGEN"/>
    <property type="match status" value="1"/>
</dbReference>
<organism evidence="3 4">
    <name type="scientific">Oreochromis aureus</name>
    <name type="common">Israeli tilapia</name>
    <name type="synonym">Chromis aureus</name>
    <dbReference type="NCBI Taxonomy" id="47969"/>
    <lineage>
        <taxon>Eukaryota</taxon>
        <taxon>Metazoa</taxon>
        <taxon>Chordata</taxon>
        <taxon>Craniata</taxon>
        <taxon>Vertebrata</taxon>
        <taxon>Euteleostomi</taxon>
        <taxon>Actinopterygii</taxon>
        <taxon>Neopterygii</taxon>
        <taxon>Teleostei</taxon>
        <taxon>Neoteleostei</taxon>
        <taxon>Acanthomorphata</taxon>
        <taxon>Ovalentaria</taxon>
        <taxon>Cichlomorphae</taxon>
        <taxon>Cichliformes</taxon>
        <taxon>Cichlidae</taxon>
        <taxon>African cichlids</taxon>
        <taxon>Pseudocrenilabrinae</taxon>
        <taxon>Oreochromini</taxon>
        <taxon>Oreochromis</taxon>
    </lineage>
</organism>
<dbReference type="SMART" id="SM00409">
    <property type="entry name" value="IG"/>
    <property type="match status" value="2"/>
</dbReference>
<feature type="domain" description="Ig-like" evidence="2">
    <location>
        <begin position="148"/>
        <end position="227"/>
    </location>
</feature>
<proteinExistence type="predicted"/>
<dbReference type="PANTHER" id="PTHR44969:SF1">
    <property type="entry name" value="CELL SURFACE A33 ANTIGEN"/>
    <property type="match status" value="1"/>
</dbReference>
<evidence type="ECO:0000313" key="4">
    <source>
        <dbReference type="Proteomes" id="UP000472276"/>
    </source>
</evidence>
<reference evidence="3" key="2">
    <citation type="submission" date="2025-09" db="UniProtKB">
        <authorList>
            <consortium name="Ensembl"/>
        </authorList>
    </citation>
    <scope>IDENTIFICATION</scope>
</reference>
<protein>
    <recommendedName>
        <fullName evidence="2">Ig-like domain-containing protein</fullName>
    </recommendedName>
</protein>
<dbReference type="Gene3D" id="2.60.40.10">
    <property type="entry name" value="Immunoglobulins"/>
    <property type="match status" value="2"/>
</dbReference>
<dbReference type="SMART" id="SM00408">
    <property type="entry name" value="IGc2"/>
    <property type="match status" value="1"/>
</dbReference>
<dbReference type="InterPro" id="IPR003598">
    <property type="entry name" value="Ig_sub2"/>
</dbReference>
<dbReference type="SUPFAM" id="SSF48726">
    <property type="entry name" value="Immunoglobulin"/>
    <property type="match status" value="2"/>
</dbReference>
<dbReference type="Ensembl" id="ENSOABT00000015757.2">
    <property type="protein sequence ID" value="ENSOABP00000015278.2"/>
    <property type="gene ID" value="ENSOABG00000007635.2"/>
</dbReference>
<feature type="domain" description="Ig-like" evidence="2">
    <location>
        <begin position="20"/>
        <end position="140"/>
    </location>
</feature>
<dbReference type="Pfam" id="PF13927">
    <property type="entry name" value="Ig_3"/>
    <property type="match status" value="1"/>
</dbReference>
<evidence type="ECO:0000259" key="2">
    <source>
        <dbReference type="PROSITE" id="PS50835"/>
    </source>
</evidence>
<dbReference type="Proteomes" id="UP000472276">
    <property type="component" value="Unassembled WGS sequence"/>
</dbReference>
<dbReference type="InterPro" id="IPR003599">
    <property type="entry name" value="Ig_sub"/>
</dbReference>
<gene>
    <name evidence="3" type="primary">LOC120438454</name>
</gene>
<dbReference type="AlphaFoldDB" id="A0A668SL35"/>
<dbReference type="InterPro" id="IPR013783">
    <property type="entry name" value="Ig-like_fold"/>
</dbReference>
<accession>A0A668SL35</accession>
<dbReference type="Pfam" id="PF07686">
    <property type="entry name" value="V-set"/>
    <property type="match status" value="1"/>
</dbReference>
<evidence type="ECO:0000313" key="3">
    <source>
        <dbReference type="Ensembl" id="ENSOABP00000015278.2"/>
    </source>
</evidence>